<dbReference type="EMBL" id="LKBA01000001">
    <property type="protein sequence ID" value="KPN64879.1"/>
    <property type="molecule type" value="Genomic_DNA"/>
</dbReference>
<dbReference type="CDD" id="cd07197">
    <property type="entry name" value="nitrilase"/>
    <property type="match status" value="1"/>
</dbReference>
<dbReference type="SUPFAM" id="SSF56317">
    <property type="entry name" value="Carbon-nitrogen hydrolase"/>
    <property type="match status" value="1"/>
</dbReference>
<comment type="caution">
    <text evidence="3">The sequence shown here is derived from an EMBL/GenBank/DDBJ whole genome shotgun (WGS) entry which is preliminary data.</text>
</comment>
<dbReference type="InterPro" id="IPR036526">
    <property type="entry name" value="C-N_Hydrolase_sf"/>
</dbReference>
<reference evidence="3 4" key="1">
    <citation type="submission" date="2015-09" db="EMBL/GenBank/DDBJ databases">
        <title>Draft genome sequence of Aliiroseovarius crassostreae CV919-312TSm, the causative agent of Roseovarius Oyster Disease (formerly Juvenile Oyster Disease).</title>
        <authorList>
            <person name="Kessner L."/>
            <person name="Spinard E."/>
            <person name="Nelson D."/>
        </authorList>
    </citation>
    <scope>NUCLEOTIDE SEQUENCE [LARGE SCALE GENOMIC DNA]</scope>
    <source>
        <strain evidence="3 4">CV919-312</strain>
    </source>
</reference>
<organism evidence="3 4">
    <name type="scientific">Aliiroseovarius crassostreae</name>
    <dbReference type="NCBI Taxonomy" id="154981"/>
    <lineage>
        <taxon>Bacteria</taxon>
        <taxon>Pseudomonadati</taxon>
        <taxon>Pseudomonadota</taxon>
        <taxon>Alphaproteobacteria</taxon>
        <taxon>Rhodobacterales</taxon>
        <taxon>Paracoccaceae</taxon>
        <taxon>Aliiroseovarius</taxon>
    </lineage>
</organism>
<dbReference type="Gene3D" id="3.60.110.10">
    <property type="entry name" value="Carbon-nitrogen hydrolase"/>
    <property type="match status" value="1"/>
</dbReference>
<protein>
    <submittedName>
        <fullName evidence="3">Hydrolase</fullName>
    </submittedName>
</protein>
<dbReference type="STRING" id="154981.AKJ29_06540"/>
<feature type="domain" description="CN hydrolase" evidence="2">
    <location>
        <begin position="6"/>
        <end position="259"/>
    </location>
</feature>
<dbReference type="PROSITE" id="PS50263">
    <property type="entry name" value="CN_HYDROLASE"/>
    <property type="match status" value="1"/>
</dbReference>
<dbReference type="RefSeq" id="WP_055187358.1">
    <property type="nucleotide sequence ID" value="NZ_FPBS01000021.1"/>
</dbReference>
<keyword evidence="1 3" id="KW-0378">Hydrolase</keyword>
<dbReference type="PANTHER" id="PTHR43674">
    <property type="entry name" value="NITRILASE C965.09-RELATED"/>
    <property type="match status" value="1"/>
</dbReference>
<evidence type="ECO:0000256" key="1">
    <source>
        <dbReference type="ARBA" id="ARBA00022801"/>
    </source>
</evidence>
<dbReference type="GO" id="GO:0016811">
    <property type="term" value="F:hydrolase activity, acting on carbon-nitrogen (but not peptide) bonds, in linear amides"/>
    <property type="evidence" value="ECO:0007669"/>
    <property type="project" value="TreeGrafter"/>
</dbReference>
<evidence type="ECO:0000313" key="4">
    <source>
        <dbReference type="Proteomes" id="UP000050471"/>
    </source>
</evidence>
<dbReference type="InterPro" id="IPR003010">
    <property type="entry name" value="C-N_Hydrolase"/>
</dbReference>
<sequence length="276" mass="31257">MLSDQLHILACQIDIPAMTTGAERDRHLVRIRAEVDTRLQQQPADLVVLPELSSIDYSRPAFAALEELGEPLDGASFQVWREIAIKHDCHVVFGFACRGEGAEHGRHFISMGVVGPKGELVGHYDKIYLAQFGASMEKDYFERGTKPFSFEVKGFRVAPIICADIRIPELSRHLTLEHGAELILHCGAYARDETFATWHDFSRTRAIENQLFFLSLNRAGKMFGDSLFCLPWMDDTTRPVAFSDHSEEFKHVLVARQALETARNTYSFLQDRLTSL</sequence>
<evidence type="ECO:0000313" key="3">
    <source>
        <dbReference type="EMBL" id="KPN64879.1"/>
    </source>
</evidence>
<accession>A0A0P7IYI5</accession>
<dbReference type="InterPro" id="IPR050345">
    <property type="entry name" value="Aliph_Amidase/BUP"/>
</dbReference>
<evidence type="ECO:0000259" key="2">
    <source>
        <dbReference type="PROSITE" id="PS50263"/>
    </source>
</evidence>
<dbReference type="PANTHER" id="PTHR43674:SF2">
    <property type="entry name" value="BETA-UREIDOPROPIONASE"/>
    <property type="match status" value="1"/>
</dbReference>
<name>A0A0P7IYI5_9RHOB</name>
<dbReference type="Proteomes" id="UP000050471">
    <property type="component" value="Unassembled WGS sequence"/>
</dbReference>
<dbReference type="Pfam" id="PF00795">
    <property type="entry name" value="CN_hydrolase"/>
    <property type="match status" value="1"/>
</dbReference>
<keyword evidence="4" id="KW-1185">Reference proteome</keyword>
<proteinExistence type="predicted"/>
<dbReference type="AlphaFoldDB" id="A0A0P7IYI5"/>
<gene>
    <name evidence="3" type="ORF">AKJ29_06540</name>
</gene>